<reference evidence="1" key="2">
    <citation type="submission" date="2018-05" db="EMBL/GenBank/DDBJ databases">
        <title>OmerRS3 (Oryza meridionalis Reference Sequence Version 3).</title>
        <authorList>
            <person name="Zhang J."/>
            <person name="Kudrna D."/>
            <person name="Lee S."/>
            <person name="Talag J."/>
            <person name="Welchert J."/>
            <person name="Wing R.A."/>
        </authorList>
    </citation>
    <scope>NUCLEOTIDE SEQUENCE [LARGE SCALE GENOMIC DNA]</scope>
    <source>
        <strain evidence="1">cv. OR44</strain>
    </source>
</reference>
<evidence type="ECO:0000313" key="2">
    <source>
        <dbReference type="Proteomes" id="UP000008021"/>
    </source>
</evidence>
<proteinExistence type="predicted"/>
<dbReference type="AlphaFoldDB" id="A0A0E0F0T0"/>
<accession>A0A0E0F0T0</accession>
<protein>
    <submittedName>
        <fullName evidence="1">Uncharacterized protein</fullName>
    </submittedName>
</protein>
<keyword evidence="2" id="KW-1185">Reference proteome</keyword>
<sequence>MERVTGYRVEVSAAEREREAKVGRTFWRWMMIGGRRRATSGDWRVEPTVIRVVPTPSLPQRSRHVSVTSSALLRDIHGLARRAAVLYATTVMWGAMAWVERRYDFFRLEVDEQHSEFQIVQVASNHQDGDYFFSCLELKIFSTPHWTITPRIFRQPPAAAQLRKGRGETKKKSVLATAPNASCILTPFAQEGEFYLWEIVLDIE</sequence>
<evidence type="ECO:0000313" key="1">
    <source>
        <dbReference type="EnsemblPlants" id="OMERI10G14390.1"/>
    </source>
</evidence>
<dbReference type="Gramene" id="OMERI10G14390.1">
    <property type="protein sequence ID" value="OMERI10G14390.1"/>
    <property type="gene ID" value="OMERI10G14390"/>
</dbReference>
<reference evidence="1" key="1">
    <citation type="submission" date="2015-04" db="UniProtKB">
        <authorList>
            <consortium name="EnsemblPlants"/>
        </authorList>
    </citation>
    <scope>IDENTIFICATION</scope>
</reference>
<name>A0A0E0F0T0_9ORYZ</name>
<dbReference type="Proteomes" id="UP000008021">
    <property type="component" value="Chromosome 10"/>
</dbReference>
<dbReference type="HOGENOM" id="CLU_1345099_0_0_1"/>
<dbReference type="EnsemblPlants" id="OMERI10G14390.1">
    <property type="protein sequence ID" value="OMERI10G14390.1"/>
    <property type="gene ID" value="OMERI10G14390"/>
</dbReference>
<organism evidence="1">
    <name type="scientific">Oryza meridionalis</name>
    <dbReference type="NCBI Taxonomy" id="40149"/>
    <lineage>
        <taxon>Eukaryota</taxon>
        <taxon>Viridiplantae</taxon>
        <taxon>Streptophyta</taxon>
        <taxon>Embryophyta</taxon>
        <taxon>Tracheophyta</taxon>
        <taxon>Spermatophyta</taxon>
        <taxon>Magnoliopsida</taxon>
        <taxon>Liliopsida</taxon>
        <taxon>Poales</taxon>
        <taxon>Poaceae</taxon>
        <taxon>BOP clade</taxon>
        <taxon>Oryzoideae</taxon>
        <taxon>Oryzeae</taxon>
        <taxon>Oryzinae</taxon>
        <taxon>Oryza</taxon>
    </lineage>
</organism>